<dbReference type="OrthoDB" id="9815354at2"/>
<reference evidence="4 7" key="1">
    <citation type="submission" date="2019-07" db="EMBL/GenBank/DDBJ databases">
        <title>R&amp;d 2014.</title>
        <authorList>
            <person name="Klenk H.-P."/>
        </authorList>
    </citation>
    <scope>NUCLEOTIDE SEQUENCE [LARGE SCALE GENOMIC DNA]</scope>
    <source>
        <strain evidence="4 7">DSM 43868</strain>
    </source>
</reference>
<protein>
    <submittedName>
        <fullName evidence="4">Transposase</fullName>
    </submittedName>
</protein>
<dbReference type="InterPro" id="IPR003346">
    <property type="entry name" value="Transposase_20"/>
</dbReference>
<dbReference type="RefSeq" id="WP_145773135.1">
    <property type="nucleotide sequence ID" value="NZ_VLKE01000001.1"/>
</dbReference>
<gene>
    <name evidence="4" type="ORF">JD77_00860</name>
    <name evidence="5" type="ORF">JD77_03190</name>
    <name evidence="6" type="ORF">JD77_05357</name>
</gene>
<evidence type="ECO:0000313" key="6">
    <source>
        <dbReference type="EMBL" id="TWH70332.1"/>
    </source>
</evidence>
<evidence type="ECO:0000259" key="2">
    <source>
        <dbReference type="Pfam" id="PF01548"/>
    </source>
</evidence>
<feature type="region of interest" description="Disordered" evidence="1">
    <location>
        <begin position="259"/>
        <end position="280"/>
    </location>
</feature>
<dbReference type="InterPro" id="IPR002525">
    <property type="entry name" value="Transp_IS110-like_N"/>
</dbReference>
<dbReference type="Proteomes" id="UP000319825">
    <property type="component" value="Unassembled WGS sequence"/>
</dbReference>
<proteinExistence type="predicted"/>
<dbReference type="EMBL" id="VLKE01000001">
    <property type="protein sequence ID" value="TWH68200.1"/>
    <property type="molecule type" value="Genomic_DNA"/>
</dbReference>
<dbReference type="PANTHER" id="PTHR33055:SF15">
    <property type="entry name" value="TRANSPOSASE-RELATED"/>
    <property type="match status" value="1"/>
</dbReference>
<dbReference type="NCBIfam" id="NF033542">
    <property type="entry name" value="transpos_IS110"/>
    <property type="match status" value="1"/>
</dbReference>
<evidence type="ECO:0000256" key="1">
    <source>
        <dbReference type="SAM" id="MobiDB-lite"/>
    </source>
</evidence>
<dbReference type="PANTHER" id="PTHR33055">
    <property type="entry name" value="TRANSPOSASE FOR INSERTION SEQUENCE ELEMENT IS1111A"/>
    <property type="match status" value="1"/>
</dbReference>
<comment type="caution">
    <text evidence="4">The sequence shown here is derived from an EMBL/GenBank/DDBJ whole genome shotgun (WGS) entry which is preliminary data.</text>
</comment>
<dbReference type="Pfam" id="PF01548">
    <property type="entry name" value="DEDD_Tnp_IS110"/>
    <property type="match status" value="1"/>
</dbReference>
<evidence type="ECO:0000313" key="5">
    <source>
        <dbReference type="EMBL" id="TWH68200.1"/>
    </source>
</evidence>
<accession>A0A562I4H1</accession>
<dbReference type="EMBL" id="VLKE01000001">
    <property type="protein sequence ID" value="TWH70332.1"/>
    <property type="molecule type" value="Genomic_DNA"/>
</dbReference>
<sequence>MRGLPEEIPDADSEKVWERVCAVDVAKESGMVCTRLPAAGGRRVSRVWQVTATTNAVSDLAADLVAAGVERVTVESTSDYWRIWFYLFEAAGLDVQLVNARDVKNVPGRPKTDKLDAVWLAKLTEKGLLRPSFVPAAPVRVLRDYTRMRVDLVRDRTRYWSRLEKLLEDALIKVSSVASTLRTVSTRDMVEALIAGQRDPATLASLAHGALRRKRNALIEALTGRFDDHHGELARILLDQIDRLDTEIAKLTTRIGQILDDIDPPSQPGGGDGDTPAPDARRRLAEIPGISTESAQLIIAEIGLDMTRFPTAAHLVSWAKLCPRTIQSGTSLTAGKTGKGNPYLKGALGMAAATVARGKGTFLSERYRRLVTRRGKGKAKVAVARSILVIIWHLLNDPTARYHDLGADFHERRINTTRKINSLVRQLEALGHTVTLQPTT</sequence>
<dbReference type="Pfam" id="PF02371">
    <property type="entry name" value="Transposase_20"/>
    <property type="match status" value="1"/>
</dbReference>
<dbReference type="GO" id="GO:0003677">
    <property type="term" value="F:DNA binding"/>
    <property type="evidence" value="ECO:0007669"/>
    <property type="project" value="InterPro"/>
</dbReference>
<evidence type="ECO:0000313" key="4">
    <source>
        <dbReference type="EMBL" id="TWH65919.1"/>
    </source>
</evidence>
<dbReference type="GO" id="GO:0006313">
    <property type="term" value="P:DNA transposition"/>
    <property type="evidence" value="ECO:0007669"/>
    <property type="project" value="InterPro"/>
</dbReference>
<dbReference type="GO" id="GO:0004803">
    <property type="term" value="F:transposase activity"/>
    <property type="evidence" value="ECO:0007669"/>
    <property type="project" value="InterPro"/>
</dbReference>
<dbReference type="AlphaFoldDB" id="A0A562I4H1"/>
<feature type="domain" description="Transposase IS110-like N-terminal" evidence="2">
    <location>
        <begin position="21"/>
        <end position="169"/>
    </location>
</feature>
<name>A0A562I4H1_MICOL</name>
<keyword evidence="7" id="KW-1185">Reference proteome</keyword>
<evidence type="ECO:0000313" key="7">
    <source>
        <dbReference type="Proteomes" id="UP000319825"/>
    </source>
</evidence>
<evidence type="ECO:0000259" key="3">
    <source>
        <dbReference type="Pfam" id="PF02371"/>
    </source>
</evidence>
<feature type="domain" description="Transposase IS116/IS110/IS902 C-terminal" evidence="3">
    <location>
        <begin position="282"/>
        <end position="359"/>
    </location>
</feature>
<dbReference type="EMBL" id="VLKE01000001">
    <property type="protein sequence ID" value="TWH65919.1"/>
    <property type="molecule type" value="Genomic_DNA"/>
</dbReference>
<dbReference type="InterPro" id="IPR047650">
    <property type="entry name" value="Transpos_IS110"/>
</dbReference>
<organism evidence="4 7">
    <name type="scientific">Micromonospora olivasterospora</name>
    <dbReference type="NCBI Taxonomy" id="1880"/>
    <lineage>
        <taxon>Bacteria</taxon>
        <taxon>Bacillati</taxon>
        <taxon>Actinomycetota</taxon>
        <taxon>Actinomycetes</taxon>
        <taxon>Micromonosporales</taxon>
        <taxon>Micromonosporaceae</taxon>
        <taxon>Micromonospora</taxon>
    </lineage>
</organism>